<feature type="compositionally biased region" description="Polar residues" evidence="1">
    <location>
        <begin position="306"/>
        <end position="320"/>
    </location>
</feature>
<feature type="compositionally biased region" description="Polar residues" evidence="1">
    <location>
        <begin position="189"/>
        <end position="201"/>
    </location>
</feature>
<evidence type="ECO:0000313" key="3">
    <source>
        <dbReference type="Proteomes" id="UP000635477"/>
    </source>
</evidence>
<keyword evidence="3" id="KW-1185">Reference proteome</keyword>
<feature type="compositionally biased region" description="Basic and acidic residues" evidence="1">
    <location>
        <begin position="46"/>
        <end position="91"/>
    </location>
</feature>
<reference evidence="2" key="1">
    <citation type="journal article" date="2020" name="BMC Genomics">
        <title>Correction to: Identification and distribution of gene clusters required for synthesis of sphingolipid metabolism inhibitors in diverse species of the filamentous fungus Fusarium.</title>
        <authorList>
            <person name="Kim H.S."/>
            <person name="Lohmar J.M."/>
            <person name="Busman M."/>
            <person name="Brown D.W."/>
            <person name="Naumann T.A."/>
            <person name="Divon H.H."/>
            <person name="Lysoe E."/>
            <person name="Uhlig S."/>
            <person name="Proctor R.H."/>
        </authorList>
    </citation>
    <scope>NUCLEOTIDE SEQUENCE</scope>
    <source>
        <strain evidence="2">NRRL 22465</strain>
    </source>
</reference>
<dbReference type="EMBL" id="JABEYC010000066">
    <property type="protein sequence ID" value="KAF4983354.1"/>
    <property type="molecule type" value="Genomic_DNA"/>
</dbReference>
<accession>A0A8H4UT62</accession>
<evidence type="ECO:0000256" key="1">
    <source>
        <dbReference type="SAM" id="MobiDB-lite"/>
    </source>
</evidence>
<feature type="compositionally biased region" description="Pro residues" evidence="1">
    <location>
        <begin position="397"/>
        <end position="418"/>
    </location>
</feature>
<feature type="region of interest" description="Disordered" evidence="1">
    <location>
        <begin position="1"/>
        <end position="234"/>
    </location>
</feature>
<gene>
    <name evidence="2" type="ORF">FZEAL_1206</name>
</gene>
<feature type="compositionally biased region" description="Basic and acidic residues" evidence="1">
    <location>
        <begin position="462"/>
        <end position="474"/>
    </location>
</feature>
<organism evidence="2 3">
    <name type="scientific">Fusarium zealandicum</name>
    <dbReference type="NCBI Taxonomy" id="1053134"/>
    <lineage>
        <taxon>Eukaryota</taxon>
        <taxon>Fungi</taxon>
        <taxon>Dikarya</taxon>
        <taxon>Ascomycota</taxon>
        <taxon>Pezizomycotina</taxon>
        <taxon>Sordariomycetes</taxon>
        <taxon>Hypocreomycetidae</taxon>
        <taxon>Hypocreales</taxon>
        <taxon>Nectriaceae</taxon>
        <taxon>Fusarium</taxon>
        <taxon>Fusarium staphyleae species complex</taxon>
    </lineage>
</organism>
<feature type="compositionally biased region" description="Acidic residues" evidence="1">
    <location>
        <begin position="384"/>
        <end position="394"/>
    </location>
</feature>
<comment type="caution">
    <text evidence="2">The sequence shown here is derived from an EMBL/GenBank/DDBJ whole genome shotgun (WGS) entry which is preliminary data.</text>
</comment>
<feature type="compositionally biased region" description="Low complexity" evidence="1">
    <location>
        <begin position="30"/>
        <end position="41"/>
    </location>
</feature>
<reference evidence="2" key="2">
    <citation type="submission" date="2020-05" db="EMBL/GenBank/DDBJ databases">
        <authorList>
            <person name="Kim H.-S."/>
            <person name="Proctor R.H."/>
            <person name="Brown D.W."/>
        </authorList>
    </citation>
    <scope>NUCLEOTIDE SEQUENCE</scope>
    <source>
        <strain evidence="2">NRRL 22465</strain>
    </source>
</reference>
<sequence>MAQRTFTLIPQFPGRDQTPDRPTIRPMTSKQAQKAYKAANKGPRLSRAEAWKQEKAEQERIRKEFEKEKSAAKAKVAREKKKEKELAEKEQKRKKGLPLVSVRPSQDTIARFVRGNGTAKKRDAEGRGVNKTDAKDDLHEDVTEATSEALIEDEQHEPSPKRPRLEKIQEADEETPKIEGEAVIEYEPQRQTPNTRSLENIQETEEDTVEAAEAPVIENGIGNNPPTPPRLLSDMDEDELDADFEEDLALEMLEDLEAAVDKESYQTPIRVVSTLDTRPIPKTAASNQPTGRPANRYEEDLGLNRPTPSTFSALQASLPKQPQYTPASPSPSPPRQAPPMSTQAILCNFDDFFPSSSQQARELEEDIGDDFLSSAPMHLPAITEIDEAELDEAPQEPVKPAPLPTLEPPPESPSPPPRRFFTSSGSHEAMSLALHRSRRTAALEKIQQRERSRIQAGILARTEADSRRPHEPAKPQKSATNPVQKETGGYKPKQPPARTPSALREKQNIPMAAPNPPVTAKQPLRAEPCAVGPNKENQHPPDQPLEPSASQESYGGEWVDEIALELMI</sequence>
<feature type="compositionally biased region" description="Pro residues" evidence="1">
    <location>
        <begin position="328"/>
        <end position="337"/>
    </location>
</feature>
<evidence type="ECO:0000313" key="2">
    <source>
        <dbReference type="EMBL" id="KAF4983354.1"/>
    </source>
</evidence>
<feature type="region of interest" description="Disordered" evidence="1">
    <location>
        <begin position="273"/>
        <end position="556"/>
    </location>
</feature>
<protein>
    <submittedName>
        <fullName evidence="2">Uncharacterized protein</fullName>
    </submittedName>
</protein>
<feature type="compositionally biased region" description="Basic and acidic residues" evidence="1">
    <location>
        <begin position="156"/>
        <end position="180"/>
    </location>
</feature>
<dbReference type="Proteomes" id="UP000635477">
    <property type="component" value="Unassembled WGS sequence"/>
</dbReference>
<dbReference type="OrthoDB" id="4590776at2759"/>
<proteinExistence type="predicted"/>
<name>A0A8H4UT62_9HYPO</name>
<dbReference type="AlphaFoldDB" id="A0A8H4UT62"/>
<feature type="compositionally biased region" description="Basic and acidic residues" evidence="1">
    <location>
        <begin position="120"/>
        <end position="142"/>
    </location>
</feature>